<evidence type="ECO:0000313" key="1">
    <source>
        <dbReference type="EMBL" id="KAJ9674748.1"/>
    </source>
</evidence>
<accession>A0AA38YQE1</accession>
<sequence length="75" mass="8490">MELLSFSPCKVSLIAKSASLIRSSREEFWNVSNLCNRGEPLIHPSQLQADQHHRAVSRTFGCKPPCRQAERPVDQ</sequence>
<proteinExistence type="predicted"/>
<comment type="caution">
    <text evidence="1">The sequence shown here is derived from an EMBL/GenBank/DDBJ whole genome shotgun (WGS) entry which is preliminary data.</text>
</comment>
<gene>
    <name evidence="1" type="ORF">PVL29_023965</name>
</gene>
<dbReference type="EMBL" id="JARBHA010000018">
    <property type="protein sequence ID" value="KAJ9674748.1"/>
    <property type="molecule type" value="Genomic_DNA"/>
</dbReference>
<organism evidence="1 2">
    <name type="scientific">Vitis rotundifolia</name>
    <name type="common">Muscadine grape</name>
    <dbReference type="NCBI Taxonomy" id="103349"/>
    <lineage>
        <taxon>Eukaryota</taxon>
        <taxon>Viridiplantae</taxon>
        <taxon>Streptophyta</taxon>
        <taxon>Embryophyta</taxon>
        <taxon>Tracheophyta</taxon>
        <taxon>Spermatophyta</taxon>
        <taxon>Magnoliopsida</taxon>
        <taxon>eudicotyledons</taxon>
        <taxon>Gunneridae</taxon>
        <taxon>Pentapetalae</taxon>
        <taxon>rosids</taxon>
        <taxon>Vitales</taxon>
        <taxon>Vitaceae</taxon>
        <taxon>Viteae</taxon>
        <taxon>Vitis</taxon>
    </lineage>
</organism>
<name>A0AA38YQE1_VITRO</name>
<reference evidence="1 2" key="1">
    <citation type="journal article" date="2023" name="BMC Biotechnol.">
        <title>Vitis rotundifolia cv Carlos genome sequencing.</title>
        <authorList>
            <person name="Huff M."/>
            <person name="Hulse-Kemp A."/>
            <person name="Scheffler B."/>
            <person name="Youngblood R."/>
            <person name="Simpson S."/>
            <person name="Babiker E."/>
            <person name="Staton M."/>
        </authorList>
    </citation>
    <scope>NUCLEOTIDE SEQUENCE [LARGE SCALE GENOMIC DNA]</scope>
    <source>
        <tissue evidence="1">Leaf</tissue>
    </source>
</reference>
<protein>
    <submittedName>
        <fullName evidence="1">Uncharacterized protein</fullName>
    </submittedName>
</protein>
<evidence type="ECO:0000313" key="2">
    <source>
        <dbReference type="Proteomes" id="UP001168098"/>
    </source>
</evidence>
<dbReference type="AlphaFoldDB" id="A0AA38YQE1"/>
<dbReference type="Proteomes" id="UP001168098">
    <property type="component" value="Unassembled WGS sequence"/>
</dbReference>
<keyword evidence="2" id="KW-1185">Reference proteome</keyword>